<keyword evidence="3" id="KW-0406">Ion transport</keyword>
<dbReference type="GO" id="GO:0005741">
    <property type="term" value="C:mitochondrial outer membrane"/>
    <property type="evidence" value="ECO:0007669"/>
    <property type="project" value="EnsemblFungi"/>
</dbReference>
<sequence length="281" mass="30181">MSPPFFNDISKDINGLLNKDFYHNTPAAVVVNTVTNNGVKFTVNARQPVKEGPLQANVESKFSEKTTGLTLTQGWSNQNRLNTKIDLADLAPGLKSEFVTSFIPNGAKTAQLNLSFVQPFFAAKGVFDLFKTPSFVGNLTLAHEGLVGGAEFGYDITGGTISRYALALGYSARDYTLGISINEAQITSASFYQSISKILQVGAKATLNPKKGSNVNIEFATKYNPDATSQVKAKITDAGLMTLSYKQDLKPGITLGVGTSLDALKLNEPVHKIGWSLSFDA</sequence>
<name>G0V9V9_NAUCA</name>
<evidence type="ECO:0000256" key="2">
    <source>
        <dbReference type="ARBA" id="ARBA00022452"/>
    </source>
</evidence>
<dbReference type="HOGENOM" id="CLU_044399_0_1_1"/>
<dbReference type="CDD" id="cd07306">
    <property type="entry name" value="Porin3_VDAC"/>
    <property type="match status" value="1"/>
</dbReference>
<dbReference type="InterPro" id="IPR001925">
    <property type="entry name" value="Porin_Euk"/>
</dbReference>
<dbReference type="GO" id="GO:0051027">
    <property type="term" value="P:DNA transport"/>
    <property type="evidence" value="ECO:0007669"/>
    <property type="project" value="EnsemblFungi"/>
</dbReference>
<dbReference type="PANTHER" id="PTHR11743:SF70">
    <property type="entry name" value="GH26960P-RELATED"/>
    <property type="match status" value="1"/>
</dbReference>
<keyword evidence="2" id="KW-0472">Membrane</keyword>
<gene>
    <name evidence="4" type="primary">NCAS0B06420</name>
    <name evidence="4" type="ordered locus">NCAS_0B06420</name>
</gene>
<keyword evidence="2" id="KW-0812">Transmembrane</keyword>
<dbReference type="OrthoDB" id="7827681at2759"/>
<organism evidence="4 5">
    <name type="scientific">Naumovozyma castellii</name>
    <name type="common">Yeast</name>
    <name type="synonym">Saccharomyces castellii</name>
    <dbReference type="NCBI Taxonomy" id="27288"/>
    <lineage>
        <taxon>Eukaryota</taxon>
        <taxon>Fungi</taxon>
        <taxon>Dikarya</taxon>
        <taxon>Ascomycota</taxon>
        <taxon>Saccharomycotina</taxon>
        <taxon>Saccharomycetes</taxon>
        <taxon>Saccharomycetales</taxon>
        <taxon>Saccharomycetaceae</taxon>
        <taxon>Naumovozyma</taxon>
    </lineage>
</organism>
<dbReference type="FunCoup" id="G0V9V9">
    <property type="interactions" value="1185"/>
</dbReference>
<dbReference type="PANTHER" id="PTHR11743">
    <property type="entry name" value="VOLTAGE-DEPENDENT ANION-SELECTIVE CHANNEL"/>
    <property type="match status" value="1"/>
</dbReference>
<dbReference type="PRINTS" id="PR00185">
    <property type="entry name" value="EUKARYTPORIN"/>
</dbReference>
<reference evidence="4 5" key="1">
    <citation type="journal article" date="2011" name="Proc. Natl. Acad. Sci. U.S.A.">
        <title>Evolutionary erosion of yeast sex chromosomes by mating-type switching accidents.</title>
        <authorList>
            <person name="Gordon J.L."/>
            <person name="Armisen D."/>
            <person name="Proux-Wera E."/>
            <person name="Oheigeartaigh S.S."/>
            <person name="Byrne K.P."/>
            <person name="Wolfe K.H."/>
        </authorList>
    </citation>
    <scope>NUCLEOTIDE SEQUENCE [LARGE SCALE GENOMIC DNA]</scope>
    <source>
        <strain evidence="5">ATCC 76901 / BCRC 22586 / CBS 4309 / NBRC 1992 / NRRL Y-12630</strain>
    </source>
</reference>
<dbReference type="Proteomes" id="UP000001640">
    <property type="component" value="Chromosome 2"/>
</dbReference>
<evidence type="ECO:0000313" key="5">
    <source>
        <dbReference type="Proteomes" id="UP000001640"/>
    </source>
</evidence>
<reference key="2">
    <citation type="submission" date="2011-08" db="EMBL/GenBank/DDBJ databases">
        <title>Genome sequence of Naumovozyma castellii.</title>
        <authorList>
            <person name="Gordon J.L."/>
            <person name="Armisen D."/>
            <person name="Proux-Wera E."/>
            <person name="OhEigeartaigh S.S."/>
            <person name="Byrne K.P."/>
            <person name="Wolfe K.H."/>
        </authorList>
    </citation>
    <scope>NUCLEOTIDE SEQUENCE</scope>
    <source>
        <strain>Type strain:CBS 4309</strain>
    </source>
</reference>
<dbReference type="RefSeq" id="XP_003675097.1">
    <property type="nucleotide sequence ID" value="XM_003675049.1"/>
</dbReference>
<keyword evidence="2" id="KW-1134">Transmembrane beta strand</keyword>
<dbReference type="KEGG" id="ncs:NCAS_0B06420"/>
<dbReference type="EMBL" id="HE576753">
    <property type="protein sequence ID" value="CCC68726.1"/>
    <property type="molecule type" value="Genomic_DNA"/>
</dbReference>
<evidence type="ECO:0000256" key="3">
    <source>
        <dbReference type="ARBA" id="ARBA00023114"/>
    </source>
</evidence>
<keyword evidence="5" id="KW-1185">Reference proteome</keyword>
<evidence type="ECO:0000313" key="4">
    <source>
        <dbReference type="EMBL" id="CCC68726.1"/>
    </source>
</evidence>
<dbReference type="GO" id="GO:0015288">
    <property type="term" value="F:porin activity"/>
    <property type="evidence" value="ECO:0007669"/>
    <property type="project" value="UniProtKB-KW"/>
</dbReference>
<dbReference type="GO" id="GO:0008308">
    <property type="term" value="F:voltage-gated monoatomic anion channel activity"/>
    <property type="evidence" value="ECO:0007669"/>
    <property type="project" value="InterPro"/>
</dbReference>
<dbReference type="Gene3D" id="2.40.160.10">
    <property type="entry name" value="Porin"/>
    <property type="match status" value="1"/>
</dbReference>
<comment type="similarity">
    <text evidence="1">Belongs to the eukaryotic mitochondrial porin family.</text>
</comment>
<dbReference type="PROSITE" id="PS00558">
    <property type="entry name" value="EUKARYOTIC_PORIN"/>
    <property type="match status" value="1"/>
</dbReference>
<dbReference type="AlphaFoldDB" id="G0V9V9"/>
<accession>G0V9V9</accession>
<keyword evidence="3" id="KW-0813">Transport</keyword>
<dbReference type="GeneID" id="96902283"/>
<dbReference type="eggNOG" id="KOG3126">
    <property type="taxonomic scope" value="Eukaryota"/>
</dbReference>
<keyword evidence="3" id="KW-0626">Porin</keyword>
<dbReference type="OMA" id="KPCCSHE"/>
<dbReference type="GO" id="GO:0045454">
    <property type="term" value="P:cell redox homeostasis"/>
    <property type="evidence" value="ECO:0007669"/>
    <property type="project" value="EnsemblFungi"/>
</dbReference>
<proteinExistence type="inferred from homology"/>
<dbReference type="Pfam" id="PF01459">
    <property type="entry name" value="Porin_3"/>
    <property type="match status" value="1"/>
</dbReference>
<dbReference type="InterPro" id="IPR023614">
    <property type="entry name" value="Porin_dom_sf"/>
</dbReference>
<dbReference type="InParanoid" id="G0V9V9"/>
<protein>
    <recommendedName>
        <fullName evidence="6">Mitochondrial outer membrane protein porin</fullName>
    </recommendedName>
</protein>
<dbReference type="GO" id="GO:0046930">
    <property type="term" value="C:pore complex"/>
    <property type="evidence" value="ECO:0007669"/>
    <property type="project" value="UniProtKB-KW"/>
</dbReference>
<evidence type="ECO:0008006" key="6">
    <source>
        <dbReference type="Google" id="ProtNLM"/>
    </source>
</evidence>
<evidence type="ECO:0000256" key="1">
    <source>
        <dbReference type="ARBA" id="ARBA00007780"/>
    </source>
</evidence>
<dbReference type="InterPro" id="IPR027246">
    <property type="entry name" value="Porin_Euk/Tom40"/>
</dbReference>
<dbReference type="STRING" id="1064592.G0V9V9"/>